<dbReference type="Gene3D" id="1.20.1260.10">
    <property type="match status" value="1"/>
</dbReference>
<reference evidence="2" key="1">
    <citation type="submission" date="2016-04" db="EMBL/GenBank/DDBJ databases">
        <title>Draft genome sequence of Paludibacter jiangxiensis strain NM7.</title>
        <authorList>
            <person name="Qiu Y."/>
            <person name="Matsuura N."/>
            <person name="Ohashi A."/>
            <person name="Tourlousse M.D."/>
            <person name="Sekiguchi Y."/>
        </authorList>
    </citation>
    <scope>NUCLEOTIDE SEQUENCE [LARGE SCALE GENOMIC DNA]</scope>
    <source>
        <strain evidence="2">NM7</strain>
    </source>
</reference>
<dbReference type="EMBL" id="BDCR01000001">
    <property type="protein sequence ID" value="GAT62358.1"/>
    <property type="molecule type" value="Genomic_DNA"/>
</dbReference>
<gene>
    <name evidence="1" type="ORF">PJIAN_1951</name>
</gene>
<dbReference type="OrthoDB" id="1118885at2"/>
<protein>
    <submittedName>
        <fullName evidence="1">Rubrerythrin</fullName>
    </submittedName>
</protein>
<keyword evidence="2" id="KW-1185">Reference proteome</keyword>
<comment type="caution">
    <text evidence="1">The sequence shown here is derived from an EMBL/GenBank/DDBJ whole genome shotgun (WGS) entry which is preliminary data.</text>
</comment>
<dbReference type="AlphaFoldDB" id="A0A170Z626"/>
<evidence type="ECO:0000313" key="2">
    <source>
        <dbReference type="Proteomes" id="UP000076586"/>
    </source>
</evidence>
<organism evidence="1 2">
    <name type="scientific">Paludibacter jiangxiensis</name>
    <dbReference type="NCBI Taxonomy" id="681398"/>
    <lineage>
        <taxon>Bacteria</taxon>
        <taxon>Pseudomonadati</taxon>
        <taxon>Bacteroidota</taxon>
        <taxon>Bacteroidia</taxon>
        <taxon>Bacteroidales</taxon>
        <taxon>Paludibacteraceae</taxon>
        <taxon>Paludibacter</taxon>
    </lineage>
</organism>
<dbReference type="STRING" id="681398.PJIAN_1951"/>
<dbReference type="InterPro" id="IPR012347">
    <property type="entry name" value="Ferritin-like"/>
</dbReference>
<dbReference type="Proteomes" id="UP000076586">
    <property type="component" value="Unassembled WGS sequence"/>
</dbReference>
<name>A0A170Z626_9BACT</name>
<reference evidence="2" key="2">
    <citation type="journal article" date="2017" name="Genome Announc.">
        <title>Draft genome sequence of Paludibacter jiangxiensis NM7(T), a propionate-producing fermentative bacterium.</title>
        <authorList>
            <person name="Qiu Y.-L."/>
            <person name="Tourlousse D.M."/>
            <person name="Matsuura N."/>
            <person name="Ohashi A."/>
            <person name="Sekiguchi Y."/>
        </authorList>
    </citation>
    <scope>NUCLEOTIDE SEQUENCE [LARGE SCALE GENOMIC DNA]</scope>
    <source>
        <strain evidence="2">NM7</strain>
    </source>
</reference>
<dbReference type="InterPro" id="IPR009078">
    <property type="entry name" value="Ferritin-like_SF"/>
</dbReference>
<dbReference type="RefSeq" id="WP_068702469.1">
    <property type="nucleotide sequence ID" value="NZ_BDCR01000001.1"/>
</dbReference>
<sequence>MNPKEFQTIREALAYCIDQEHLSYQQYSRNAKRTLNLHQKSIWEQLANDELRHKALLSSLLENHQFLSMSFTPEANPGNLDFLQIEKPVNPVKEIFMKAINAEIEAYYGYRDIAQQSSETEMKNLFHLLSQEELVHKQALEEELATLG</sequence>
<proteinExistence type="predicted"/>
<accession>A0A170Z626</accession>
<evidence type="ECO:0000313" key="1">
    <source>
        <dbReference type="EMBL" id="GAT62358.1"/>
    </source>
</evidence>
<dbReference type="SUPFAM" id="SSF47240">
    <property type="entry name" value="Ferritin-like"/>
    <property type="match status" value="1"/>
</dbReference>